<dbReference type="EMBL" id="JASBWR010000005">
    <property type="protein sequence ID" value="KAJ9112352.1"/>
    <property type="molecule type" value="Genomic_DNA"/>
</dbReference>
<organism evidence="1 2">
    <name type="scientific">Naganishia cerealis</name>
    <dbReference type="NCBI Taxonomy" id="610337"/>
    <lineage>
        <taxon>Eukaryota</taxon>
        <taxon>Fungi</taxon>
        <taxon>Dikarya</taxon>
        <taxon>Basidiomycota</taxon>
        <taxon>Agaricomycotina</taxon>
        <taxon>Tremellomycetes</taxon>
        <taxon>Filobasidiales</taxon>
        <taxon>Filobasidiaceae</taxon>
        <taxon>Naganishia</taxon>
    </lineage>
</organism>
<dbReference type="Proteomes" id="UP001241377">
    <property type="component" value="Unassembled WGS sequence"/>
</dbReference>
<evidence type="ECO:0000313" key="2">
    <source>
        <dbReference type="Proteomes" id="UP001241377"/>
    </source>
</evidence>
<evidence type="ECO:0000313" key="1">
    <source>
        <dbReference type="EMBL" id="KAJ9112352.1"/>
    </source>
</evidence>
<protein>
    <submittedName>
        <fullName evidence="1">Uncharacterized protein</fullName>
    </submittedName>
</protein>
<proteinExistence type="predicted"/>
<gene>
    <name evidence="1" type="ORF">QFC19_000772</name>
</gene>
<accession>A0ACC2WPB0</accession>
<keyword evidence="2" id="KW-1185">Reference proteome</keyword>
<name>A0ACC2WPB0_9TREE</name>
<sequence length="402" mass="44982">MPSDSAYWLIAAPHRRGDDQDLFRSIKSLVGDNVVVGGLEIPDLKTGTLSSLLNLSDALPKYDSYFTQTVSKLLDTIRSLVSDDKQKMRSYATVNDQPADRYMIPSPGSSQGWKWDRSRWGSGGKVLEVIEALNKEMASIDTIQKQKLQNYNYIKGNLTSAQRKRTGNLSTRSLVGVVKKEDIVLDSEYLETLIVAVPNAKKLRVSQLDLSSIGSSSLPSANPFRKIASDSEFTLQTVTIFKKVKDEYIHKCRENKQVLIETLTAFHARDFTWDETAAEKQKQDLADLEAEEKELWSDLLRLSRTNFSEAYQLLVHLKAVRVFVESVLRYGLPAEYSGVVVKPDAKSSLKTLKSLSGYFTFLTTKEKKGSGSGDGDVGGEFGAIMDQEYYDFVLFEVPEVPV</sequence>
<reference evidence="1" key="1">
    <citation type="submission" date="2023-04" db="EMBL/GenBank/DDBJ databases">
        <title>Draft Genome sequencing of Naganishia species isolated from polar environments using Oxford Nanopore Technology.</title>
        <authorList>
            <person name="Leo P."/>
            <person name="Venkateswaran K."/>
        </authorList>
    </citation>
    <scope>NUCLEOTIDE SEQUENCE</scope>
    <source>
        <strain evidence="1">MNA-CCFEE 5261</strain>
    </source>
</reference>
<comment type="caution">
    <text evidence="1">The sequence shown here is derived from an EMBL/GenBank/DDBJ whole genome shotgun (WGS) entry which is preliminary data.</text>
</comment>